<feature type="domain" description="Vps53 N-terminal" evidence="7">
    <location>
        <begin position="46"/>
        <end position="419"/>
    </location>
</feature>
<protein>
    <submittedName>
        <fullName evidence="9">Vacuolar protein sorting-associated protein 53</fullName>
    </submittedName>
</protein>
<keyword evidence="5" id="KW-0333">Golgi apparatus</keyword>
<comment type="similarity">
    <text evidence="3">Belongs to the VPS53 family.</text>
</comment>
<accession>A0ABR2WGH5</accession>
<dbReference type="InterPro" id="IPR007234">
    <property type="entry name" value="Vps53_N"/>
</dbReference>
<evidence type="ECO:0000313" key="9">
    <source>
        <dbReference type="EMBL" id="KAK9760571.1"/>
    </source>
</evidence>
<keyword evidence="4" id="KW-0967">Endosome</keyword>
<dbReference type="InterPro" id="IPR039766">
    <property type="entry name" value="Vps53"/>
</dbReference>
<dbReference type="InterPro" id="IPR038260">
    <property type="entry name" value="Vps53_C_sf"/>
</dbReference>
<comment type="caution">
    <text evidence="9">The sequence shown here is derived from an EMBL/GenBank/DDBJ whole genome shotgun (WGS) entry which is preliminary data.</text>
</comment>
<dbReference type="Pfam" id="PF04100">
    <property type="entry name" value="Vps53_N"/>
    <property type="match status" value="1"/>
</dbReference>
<dbReference type="EMBL" id="JASJQH010002013">
    <property type="protein sequence ID" value="KAK9760571.1"/>
    <property type="molecule type" value="Genomic_DNA"/>
</dbReference>
<dbReference type="Gene3D" id="1.10.357.110">
    <property type="entry name" value="Vacuolar protein sorting-associated protein 53, C-terminus"/>
    <property type="match status" value="1"/>
</dbReference>
<dbReference type="Pfam" id="PF16854">
    <property type="entry name" value="VPS53_C"/>
    <property type="match status" value="1"/>
</dbReference>
<evidence type="ECO:0000256" key="3">
    <source>
        <dbReference type="ARBA" id="ARBA00008628"/>
    </source>
</evidence>
<evidence type="ECO:0000259" key="8">
    <source>
        <dbReference type="Pfam" id="PF16854"/>
    </source>
</evidence>
<gene>
    <name evidence="9" type="primary">VPS53</name>
    <name evidence="9" type="ORF">K7432_015273</name>
</gene>
<dbReference type="InterPro" id="IPR031745">
    <property type="entry name" value="Vps53_C"/>
</dbReference>
<dbReference type="PANTHER" id="PTHR12820:SF0">
    <property type="entry name" value="VACUOLAR PROTEIN SORTING-ASSOCIATED PROTEIN 53 HOMOLOG"/>
    <property type="match status" value="1"/>
</dbReference>
<evidence type="ECO:0000256" key="4">
    <source>
        <dbReference type="ARBA" id="ARBA00022753"/>
    </source>
</evidence>
<reference evidence="9 10" key="1">
    <citation type="submission" date="2023-04" db="EMBL/GenBank/DDBJ databases">
        <title>Genome of Basidiobolus ranarum AG-B5.</title>
        <authorList>
            <person name="Stajich J.E."/>
            <person name="Carter-House D."/>
            <person name="Gryganskyi A."/>
        </authorList>
    </citation>
    <scope>NUCLEOTIDE SEQUENCE [LARGE SCALE GENOMIC DNA]</scope>
    <source>
        <strain evidence="9 10">AG-B5</strain>
    </source>
</reference>
<evidence type="ECO:0000313" key="10">
    <source>
        <dbReference type="Proteomes" id="UP001479436"/>
    </source>
</evidence>
<dbReference type="PANTHER" id="PTHR12820">
    <property type="entry name" value="VACUOLAR SORTING PROTEIN 53"/>
    <property type="match status" value="1"/>
</dbReference>
<comment type="subcellular location">
    <subcellularLocation>
        <location evidence="2">Endosome membrane</location>
        <topology evidence="2">Peripheral membrane protein</topology>
    </subcellularLocation>
    <subcellularLocation>
        <location evidence="1">Golgi apparatus</location>
        <location evidence="1">trans-Golgi network membrane</location>
        <topology evidence="1">Peripheral membrane protein</topology>
    </subcellularLocation>
</comment>
<evidence type="ECO:0000259" key="7">
    <source>
        <dbReference type="Pfam" id="PF04100"/>
    </source>
</evidence>
<proteinExistence type="inferred from homology"/>
<keyword evidence="10" id="KW-1185">Reference proteome</keyword>
<keyword evidence="6" id="KW-0472">Membrane</keyword>
<evidence type="ECO:0000256" key="1">
    <source>
        <dbReference type="ARBA" id="ARBA00004150"/>
    </source>
</evidence>
<sequence length="801" mass="91445">MTVEVKTPEETIEHSNELDVIHLPPKVEEALVNILNITDPLDTPGFEPVECINQIFPNEHSLRSIDSVLDKLGFRIRKIDHQLKVLVRSQTDADEETARELEVTKKTMEELFVKITLIKQKAKDSENIVQDITKDIKSLDYAKRNLTATITALRRLQMLVTAVDQLKIFAEERQYKEAGQILQAVLQLQSHFKSYQNVKQVHSITESVDSIQQNLKEQVSEDFQAGFNSQGVLKRTPQDLNDMCSLIEVIGEGFRTKMIDWFCDLHLREYRKLFTGDDEVAALDNTSRRFAWLRRLLKVYDEEYTSVFPLKWKVNEILCETFCMITRSDLNDVLAKSSDLDVTLLIKVLHLTVAFENQLARRFSSSNVTEVNSRASNASKEANSKFTKIVSICFEPYLSRYVEAQEKSLNEMFNNFRSKELEADTDPSISVFSSSTDLLYFYRETLAQCSKLSNRKPLFDLSKVFAKWLDIYGKEILLDKLPKDDKKILTKEELKLIGLVLNTTDYCLTSVAQLEEKLTEQIDENFKQHVSLEKQREAFLGVINSCVRVLVQGIDTLCESKLNAMTKVTWGTVDTAKNQLEYVTGLGTILEENVAIIRQSITNEKYFRTFCDKFVGTFINRYMTNIFKCKRITESVAERMLSDIQVVKAILLRLPFSGMPESGTPPSTYVKFVNKGASRLEGLLKVILAPMTPQENPDAFIEKYILLCPDATFINYQKVLELKGLKRPEMQPFLDAYHKKIPNPPSENSPHMYPLTLGLNLSDATHATTQYVSTTSSLASAKFRKLMAGMAMKKEPSNNGI</sequence>
<evidence type="ECO:0000256" key="2">
    <source>
        <dbReference type="ARBA" id="ARBA00004481"/>
    </source>
</evidence>
<dbReference type="Proteomes" id="UP001479436">
    <property type="component" value="Unassembled WGS sequence"/>
</dbReference>
<feature type="domain" description="Vps53 C-terminal" evidence="8">
    <location>
        <begin position="638"/>
        <end position="725"/>
    </location>
</feature>
<organism evidence="9 10">
    <name type="scientific">Basidiobolus ranarum</name>
    <dbReference type="NCBI Taxonomy" id="34480"/>
    <lineage>
        <taxon>Eukaryota</taxon>
        <taxon>Fungi</taxon>
        <taxon>Fungi incertae sedis</taxon>
        <taxon>Zoopagomycota</taxon>
        <taxon>Entomophthoromycotina</taxon>
        <taxon>Basidiobolomycetes</taxon>
        <taxon>Basidiobolales</taxon>
        <taxon>Basidiobolaceae</taxon>
        <taxon>Basidiobolus</taxon>
    </lineage>
</organism>
<evidence type="ECO:0000256" key="5">
    <source>
        <dbReference type="ARBA" id="ARBA00023034"/>
    </source>
</evidence>
<name>A0ABR2WGH5_9FUNG</name>
<evidence type="ECO:0000256" key="6">
    <source>
        <dbReference type="ARBA" id="ARBA00023136"/>
    </source>
</evidence>